<dbReference type="VEuPathDB" id="CryptoDB:Cvel_4210"/>
<sequence>MHPQKKPSLTGDSKLSLAGTQGLESASENDFLHKKGIAALSALFCHAYLPPELASQKDSFGLVWVVLHFIKTKRSQLPFPTLDLSGFSLGPGKLSVLLSSLPTGVGPLETLVGGQRVCTSPLLPVVVRLLQRLRRRQGPPDPRLVISLKNLMLKGCMLLDRDASEILFQSLLGVLQKVDLSENCLRSGPMETFGSLLTCRDLSTLEVLDVSENPLGSLGVMALSRGLETSRAPLSLHTLKLRNTRAKKDGICALGKAFKAKRTTSLRLLDLGKNDMTAGGLKEFAAAVGESALPELRVLLLDRNRLTRDAHGHRDFIPFTEFMTAVEKASQLEELDLSDDRLGEQAATAFAAAVQASRFPSLRILKMLETDFGPNATAALGLALGTAESPELEVFEFSGFHRSWLAGLFGMEGLDADQPASAGTAALATAFGSGRLNKVRELKLVSRNEMSDQNVAPLCRSLVGSFRSGFLKSLHLETGKSPVGASIDEGVVALADGFREGKLCLLESLVLDFLLSRVGGEALFALGEALGSGGVSLNALKRMSLRWKETDGDRGLRGVAEGLGRSVGGFLCLETLSLKVACMGGEGCKALGEVLSSGKGPPSLRFLEVEMQCDGSLNSFCEGLSVGSLPPNLAVDFVLWKTMGVDSDHEGDGGLPLGLPPFLVIAIPQFAAPPAAAAVAVAAEGEGEDQEEGEGEGEGDAAVEGGGEAEEGHGQGAEGGQQPEGEGAEVQPENGEGEGAVEQPQEAEGVEGGGGGEGNVGQPENGEGEADGDEGGNVEVPGGGDGQENLIDEDEEGAEIAERNTALMSLATLIRSGKIPGLRKLKCCRKLSFFSAAACSLGKALSDSVSNLLSFCELVMDARQVFGGNREMQKAALSMFLRGLAEGNGSFSCLRTLDLGGAPSQSPPMCDVGAQCLENLMVSGKCPSLEKLSFNAEWTGQAGLDCLRRMLSSRSAASLRQLSFRCSSQEGIMESNPHAGMCRALETDALSRLEELRVSGTLGGAAVRSLSMGLALGKLVSLRKLNLEGTALKPTGGLSIAVVLVKDKLPALRHLNMRMCELGDDGVEFLTQTWRLREPPPLEDINLGFNGITGEGGNALGEFLKSGRLVFLKNLNLAVNRGVSASNFPSEYPLDFTISIP</sequence>
<reference evidence="2" key="1">
    <citation type="submission" date="2014-11" db="EMBL/GenBank/DDBJ databases">
        <authorList>
            <person name="Otto D Thomas"/>
            <person name="Naeem Raeece"/>
        </authorList>
    </citation>
    <scope>NUCLEOTIDE SEQUENCE</scope>
</reference>
<dbReference type="InterPro" id="IPR027038">
    <property type="entry name" value="RanGap"/>
</dbReference>
<name>A0A0G4G6R4_9ALVE</name>
<gene>
    <name evidence="2" type="ORF">Cvel_4210</name>
</gene>
<dbReference type="PhylomeDB" id="A0A0G4G6R4"/>
<protein>
    <submittedName>
        <fullName evidence="2">Uncharacterized protein</fullName>
    </submittedName>
</protein>
<feature type="compositionally biased region" description="Low complexity" evidence="1">
    <location>
        <begin position="720"/>
        <end position="733"/>
    </location>
</feature>
<feature type="compositionally biased region" description="Acidic residues" evidence="1">
    <location>
        <begin position="766"/>
        <end position="776"/>
    </location>
</feature>
<dbReference type="InterPro" id="IPR001611">
    <property type="entry name" value="Leu-rich_rpt"/>
</dbReference>
<dbReference type="GO" id="GO:0006913">
    <property type="term" value="P:nucleocytoplasmic transport"/>
    <property type="evidence" value="ECO:0007669"/>
    <property type="project" value="TreeGrafter"/>
</dbReference>
<dbReference type="Gene3D" id="3.80.10.10">
    <property type="entry name" value="Ribonuclease Inhibitor"/>
    <property type="match status" value="5"/>
</dbReference>
<proteinExistence type="predicted"/>
<dbReference type="InterPro" id="IPR032675">
    <property type="entry name" value="LRR_dom_sf"/>
</dbReference>
<dbReference type="PANTHER" id="PTHR24113:SF15">
    <property type="entry name" value="NACHT DOMAIN-CONTAINING PROTEIN"/>
    <property type="match status" value="1"/>
</dbReference>
<dbReference type="PANTHER" id="PTHR24113">
    <property type="entry name" value="RAN GTPASE-ACTIVATING PROTEIN 1"/>
    <property type="match status" value="1"/>
</dbReference>
<dbReference type="GO" id="GO:0005829">
    <property type="term" value="C:cytosol"/>
    <property type="evidence" value="ECO:0007669"/>
    <property type="project" value="TreeGrafter"/>
</dbReference>
<dbReference type="GO" id="GO:0031267">
    <property type="term" value="F:small GTPase binding"/>
    <property type="evidence" value="ECO:0007669"/>
    <property type="project" value="TreeGrafter"/>
</dbReference>
<dbReference type="GO" id="GO:0048471">
    <property type="term" value="C:perinuclear region of cytoplasm"/>
    <property type="evidence" value="ECO:0007669"/>
    <property type="project" value="TreeGrafter"/>
</dbReference>
<dbReference type="Pfam" id="PF13516">
    <property type="entry name" value="LRR_6"/>
    <property type="match status" value="4"/>
</dbReference>
<organism evidence="2">
    <name type="scientific">Chromera velia CCMP2878</name>
    <dbReference type="NCBI Taxonomy" id="1169474"/>
    <lineage>
        <taxon>Eukaryota</taxon>
        <taxon>Sar</taxon>
        <taxon>Alveolata</taxon>
        <taxon>Colpodellida</taxon>
        <taxon>Chromeraceae</taxon>
        <taxon>Chromera</taxon>
    </lineage>
</organism>
<dbReference type="GO" id="GO:0005634">
    <property type="term" value="C:nucleus"/>
    <property type="evidence" value="ECO:0007669"/>
    <property type="project" value="TreeGrafter"/>
</dbReference>
<evidence type="ECO:0000256" key="1">
    <source>
        <dbReference type="SAM" id="MobiDB-lite"/>
    </source>
</evidence>
<dbReference type="SMART" id="SM00368">
    <property type="entry name" value="LRR_RI"/>
    <property type="match status" value="9"/>
</dbReference>
<dbReference type="GO" id="GO:0005096">
    <property type="term" value="F:GTPase activator activity"/>
    <property type="evidence" value="ECO:0007669"/>
    <property type="project" value="InterPro"/>
</dbReference>
<feature type="compositionally biased region" description="Acidic residues" evidence="1">
    <location>
        <begin position="685"/>
        <end position="701"/>
    </location>
</feature>
<accession>A0A0G4G6R4</accession>
<feature type="compositionally biased region" description="Gly residues" evidence="1">
    <location>
        <begin position="750"/>
        <end position="759"/>
    </location>
</feature>
<dbReference type="EMBL" id="CDMZ01000915">
    <property type="protein sequence ID" value="CEM23895.1"/>
    <property type="molecule type" value="Genomic_DNA"/>
</dbReference>
<dbReference type="AlphaFoldDB" id="A0A0G4G6R4"/>
<evidence type="ECO:0000313" key="2">
    <source>
        <dbReference type="EMBL" id="CEM23895.1"/>
    </source>
</evidence>
<feature type="region of interest" description="Disordered" evidence="1">
    <location>
        <begin position="681"/>
        <end position="790"/>
    </location>
</feature>
<dbReference type="SUPFAM" id="SSF52047">
    <property type="entry name" value="RNI-like"/>
    <property type="match status" value="3"/>
</dbReference>